<dbReference type="VEuPathDB" id="VectorBase:HLOH_048647"/>
<evidence type="ECO:0000313" key="2">
    <source>
        <dbReference type="Proteomes" id="UP000821853"/>
    </source>
</evidence>
<accession>A0A9J6FZ54</accession>
<dbReference type="EMBL" id="JABSTR010000004">
    <property type="protein sequence ID" value="KAH9367760.1"/>
    <property type="molecule type" value="Genomic_DNA"/>
</dbReference>
<proteinExistence type="predicted"/>
<reference evidence="1 2" key="1">
    <citation type="journal article" date="2020" name="Cell">
        <title>Large-Scale Comparative Analyses of Tick Genomes Elucidate Their Genetic Diversity and Vector Capacities.</title>
        <authorList>
            <consortium name="Tick Genome and Microbiome Consortium (TIGMIC)"/>
            <person name="Jia N."/>
            <person name="Wang J."/>
            <person name="Shi W."/>
            <person name="Du L."/>
            <person name="Sun Y."/>
            <person name="Zhan W."/>
            <person name="Jiang J.F."/>
            <person name="Wang Q."/>
            <person name="Zhang B."/>
            <person name="Ji P."/>
            <person name="Bell-Sakyi L."/>
            <person name="Cui X.M."/>
            <person name="Yuan T.T."/>
            <person name="Jiang B.G."/>
            <person name="Yang W.F."/>
            <person name="Lam T.T."/>
            <person name="Chang Q.C."/>
            <person name="Ding S.J."/>
            <person name="Wang X.J."/>
            <person name="Zhu J.G."/>
            <person name="Ruan X.D."/>
            <person name="Zhao L."/>
            <person name="Wei J.T."/>
            <person name="Ye R.Z."/>
            <person name="Que T.C."/>
            <person name="Du C.H."/>
            <person name="Zhou Y.H."/>
            <person name="Cheng J.X."/>
            <person name="Dai P.F."/>
            <person name="Guo W.B."/>
            <person name="Han X.H."/>
            <person name="Huang E.J."/>
            <person name="Li L.F."/>
            <person name="Wei W."/>
            <person name="Gao Y.C."/>
            <person name="Liu J.Z."/>
            <person name="Shao H.Z."/>
            <person name="Wang X."/>
            <person name="Wang C.C."/>
            <person name="Yang T.C."/>
            <person name="Huo Q.B."/>
            <person name="Li W."/>
            <person name="Chen H.Y."/>
            <person name="Chen S.E."/>
            <person name="Zhou L.G."/>
            <person name="Ni X.B."/>
            <person name="Tian J.H."/>
            <person name="Sheng Y."/>
            <person name="Liu T."/>
            <person name="Pan Y.S."/>
            <person name="Xia L.Y."/>
            <person name="Li J."/>
            <person name="Zhao F."/>
            <person name="Cao W.C."/>
        </authorList>
    </citation>
    <scope>NUCLEOTIDE SEQUENCE [LARGE SCALE GENOMIC DNA]</scope>
    <source>
        <strain evidence="1">HaeL-2018</strain>
    </source>
</reference>
<dbReference type="Proteomes" id="UP000821853">
    <property type="component" value="Chromosome 2"/>
</dbReference>
<dbReference type="GO" id="GO:0000779">
    <property type="term" value="C:condensed chromosome, centromeric region"/>
    <property type="evidence" value="ECO:0007669"/>
    <property type="project" value="TreeGrafter"/>
</dbReference>
<dbReference type="OrthoDB" id="6493628at2759"/>
<name>A0A9J6FZ54_HAELO</name>
<dbReference type="AlphaFoldDB" id="A0A9J6FZ54"/>
<keyword evidence="2" id="KW-1185">Reference proteome</keyword>
<dbReference type="GO" id="GO:0042393">
    <property type="term" value="F:histone binding"/>
    <property type="evidence" value="ECO:0007669"/>
    <property type="project" value="TreeGrafter"/>
</dbReference>
<organism evidence="1 2">
    <name type="scientific">Haemaphysalis longicornis</name>
    <name type="common">Bush tick</name>
    <dbReference type="NCBI Taxonomy" id="44386"/>
    <lineage>
        <taxon>Eukaryota</taxon>
        <taxon>Metazoa</taxon>
        <taxon>Ecdysozoa</taxon>
        <taxon>Arthropoda</taxon>
        <taxon>Chelicerata</taxon>
        <taxon>Arachnida</taxon>
        <taxon>Acari</taxon>
        <taxon>Parasitiformes</taxon>
        <taxon>Ixodida</taxon>
        <taxon>Ixodoidea</taxon>
        <taxon>Ixodidae</taxon>
        <taxon>Haemaphysalinae</taxon>
        <taxon>Haemaphysalis</taxon>
    </lineage>
</organism>
<dbReference type="GO" id="GO:0007076">
    <property type="term" value="P:mitotic chromosome condensation"/>
    <property type="evidence" value="ECO:0007669"/>
    <property type="project" value="InterPro"/>
</dbReference>
<dbReference type="PANTHER" id="PTHR14222:SF1">
    <property type="entry name" value="CONDENSIN-2 COMPLEX SUBUNIT D3"/>
    <property type="match status" value="1"/>
</dbReference>
<evidence type="ECO:0000313" key="1">
    <source>
        <dbReference type="EMBL" id="KAH9367760.1"/>
    </source>
</evidence>
<sequence length="284" mass="30472">MSAGLMCVGGAEHTCGNIVVCLSSLLGKSGCRVLCPKRAELALCCDLGEGKFALSYWKQQWEGGRGPSASTENLNHVLAVLRKVSRQLPPSAVPELIGDLEAQLQQLSLPTEIIPAAVECLHSLKRSVQPKRPEVGERAVETWCKQALDKCQVFLSKMLAAGGDLEAQEEQLVRHLVLLGEAAKPGPRAVSRQLHHLVQSCFAGAEDKGARRKSAGRRSSRGGGCPQVTRLVRAHAVIVMGTLSLQNERLAKSALPIMGNALASSADPMMRANLVVVLMDMCKR</sequence>
<dbReference type="GO" id="GO:0000796">
    <property type="term" value="C:condensin complex"/>
    <property type="evidence" value="ECO:0007669"/>
    <property type="project" value="TreeGrafter"/>
</dbReference>
<gene>
    <name evidence="1" type="ORF">HPB48_011187</name>
</gene>
<comment type="caution">
    <text evidence="1">The sequence shown here is derived from an EMBL/GenBank/DDBJ whole genome shotgun (WGS) entry which is preliminary data.</text>
</comment>
<dbReference type="InterPro" id="IPR026971">
    <property type="entry name" value="CND1/NCAPD3"/>
</dbReference>
<protein>
    <submittedName>
        <fullName evidence="1">Uncharacterized protein</fullName>
    </submittedName>
</protein>
<dbReference type="PANTHER" id="PTHR14222">
    <property type="entry name" value="CONDENSIN"/>
    <property type="match status" value="1"/>
</dbReference>
<dbReference type="GO" id="GO:0010032">
    <property type="term" value="P:meiotic chromosome condensation"/>
    <property type="evidence" value="ECO:0007669"/>
    <property type="project" value="TreeGrafter"/>
</dbReference>